<dbReference type="Proteomes" id="UP000177232">
    <property type="component" value="Unassembled WGS sequence"/>
</dbReference>
<dbReference type="AlphaFoldDB" id="A0A1F6DT80"/>
<reference evidence="8 9" key="1">
    <citation type="journal article" date="2016" name="Nat. Commun.">
        <title>Thousands of microbial genomes shed light on interconnected biogeochemical processes in an aquifer system.</title>
        <authorList>
            <person name="Anantharaman K."/>
            <person name="Brown C.T."/>
            <person name="Hug L.A."/>
            <person name="Sharon I."/>
            <person name="Castelle C.J."/>
            <person name="Probst A.J."/>
            <person name="Thomas B.C."/>
            <person name="Singh A."/>
            <person name="Wilkins M.J."/>
            <person name="Karaoz U."/>
            <person name="Brodie E.L."/>
            <person name="Williams K.H."/>
            <person name="Hubbard S.S."/>
            <person name="Banfield J.F."/>
        </authorList>
    </citation>
    <scope>NUCLEOTIDE SEQUENCE [LARGE SCALE GENOMIC DNA]</scope>
</reference>
<dbReference type="InterPro" id="IPR015424">
    <property type="entry name" value="PyrdxlP-dep_Trfase"/>
</dbReference>
<accession>A0A1F6DT80</accession>
<dbReference type="STRING" id="1798496.A3C94_02725"/>
<dbReference type="SUPFAM" id="SSF53383">
    <property type="entry name" value="PLP-dependent transferases"/>
    <property type="match status" value="1"/>
</dbReference>
<dbReference type="GO" id="GO:0030170">
    <property type="term" value="F:pyridoxal phosphate binding"/>
    <property type="evidence" value="ECO:0007669"/>
    <property type="project" value="InterPro"/>
</dbReference>
<dbReference type="CDD" id="cd00609">
    <property type="entry name" value="AAT_like"/>
    <property type="match status" value="1"/>
</dbReference>
<evidence type="ECO:0000256" key="3">
    <source>
        <dbReference type="ARBA" id="ARBA00022576"/>
    </source>
</evidence>
<dbReference type="Pfam" id="PF00155">
    <property type="entry name" value="Aminotran_1_2"/>
    <property type="match status" value="1"/>
</dbReference>
<dbReference type="EC" id="2.6.1.2" evidence="6"/>
<keyword evidence="3 8" id="KW-0032">Aminotransferase</keyword>
<dbReference type="EMBL" id="MFLJ01000018">
    <property type="protein sequence ID" value="OGG64537.1"/>
    <property type="molecule type" value="Genomic_DNA"/>
</dbReference>
<dbReference type="NCBIfam" id="NF005334">
    <property type="entry name" value="PRK06855.1"/>
    <property type="match status" value="1"/>
</dbReference>
<evidence type="ECO:0000313" key="9">
    <source>
        <dbReference type="Proteomes" id="UP000177232"/>
    </source>
</evidence>
<dbReference type="PANTHER" id="PTHR43488:SF2">
    <property type="entry name" value="GLUTAMATE-PYRUVATE AMINOTRANSFERASE ALAA"/>
    <property type="match status" value="1"/>
</dbReference>
<comment type="similarity">
    <text evidence="2">Belongs to the class-I pyridoxal-phosphate-dependent aminotransferase family.</text>
</comment>
<organism evidence="8 9">
    <name type="scientific">Candidatus Kaiserbacteria bacterium RIFCSPHIGHO2_02_FULL_55_17</name>
    <dbReference type="NCBI Taxonomy" id="1798496"/>
    <lineage>
        <taxon>Bacteria</taxon>
        <taxon>Candidatus Kaiseribacteriota</taxon>
    </lineage>
</organism>
<evidence type="ECO:0000256" key="4">
    <source>
        <dbReference type="ARBA" id="ARBA00022679"/>
    </source>
</evidence>
<dbReference type="InterPro" id="IPR015421">
    <property type="entry name" value="PyrdxlP-dep_Trfase_major"/>
</dbReference>
<dbReference type="Gene3D" id="3.90.1150.10">
    <property type="entry name" value="Aspartate Aminotransferase, domain 1"/>
    <property type="match status" value="1"/>
</dbReference>
<evidence type="ECO:0000259" key="7">
    <source>
        <dbReference type="Pfam" id="PF00155"/>
    </source>
</evidence>
<keyword evidence="4 8" id="KW-0808">Transferase</keyword>
<evidence type="ECO:0000313" key="8">
    <source>
        <dbReference type="EMBL" id="OGG64537.1"/>
    </source>
</evidence>
<dbReference type="InterPro" id="IPR051926">
    <property type="entry name" value="Ala_Aminotransferase"/>
</dbReference>
<comment type="cofactor">
    <cofactor evidence="1">
        <name>pyridoxal 5'-phosphate</name>
        <dbReference type="ChEBI" id="CHEBI:597326"/>
    </cofactor>
</comment>
<evidence type="ECO:0000256" key="6">
    <source>
        <dbReference type="ARBA" id="ARBA00026106"/>
    </source>
</evidence>
<dbReference type="PANTHER" id="PTHR43488">
    <property type="entry name" value="GLUTAMATE-PYRUVATE AMINOTRANSFERASE ALAA"/>
    <property type="match status" value="1"/>
</dbReference>
<comment type="caution">
    <text evidence="8">The sequence shown here is derived from an EMBL/GenBank/DDBJ whole genome shotgun (WGS) entry which is preliminary data.</text>
</comment>
<protein>
    <recommendedName>
        <fullName evidence="6">alanine transaminase</fullName>
        <ecNumber evidence="6">2.6.1.2</ecNumber>
    </recommendedName>
</protein>
<dbReference type="InterPro" id="IPR004839">
    <property type="entry name" value="Aminotransferase_I/II_large"/>
</dbReference>
<dbReference type="Gene3D" id="3.40.640.10">
    <property type="entry name" value="Type I PLP-dependent aspartate aminotransferase-like (Major domain)"/>
    <property type="match status" value="1"/>
</dbReference>
<dbReference type="GO" id="GO:0004021">
    <property type="term" value="F:L-alanine:2-oxoglutarate aminotransferase activity"/>
    <property type="evidence" value="ECO:0007669"/>
    <property type="project" value="UniProtKB-EC"/>
</dbReference>
<evidence type="ECO:0000256" key="2">
    <source>
        <dbReference type="ARBA" id="ARBA00007441"/>
    </source>
</evidence>
<gene>
    <name evidence="8" type="ORF">A3C94_02725</name>
</gene>
<sequence>MRSNIVHPGADKLRYEIREIVEIAKRVQQAGIPIVWENIGDPVCKGEAPPAWIKKIVADAGKEDFVFAYSPTKGLDETRAYIARERNLEGGIQITPDDILFFNGLGDGISHLYRNLNPQARILGPDPAYPTHSSAEAAHADKPHITYHLDPEKDWQPDLTDMEEKIKAHKDIAGILIVNPDNPTGFVYPQKTIRAIVGLAKKYTLFIISDEIYSNLAYEGSGMKKLASVIDGVPGIAMRGISKEFPWPGARCGWIEFYNRDKDVNFDRYTRSIIDSKTLEVCSTTLPQKVLPKVMGDRRYYPYLARRTRAYARRAEYAFNVLSKIPDIIIHKPQGAFYMTCVFRKGALGKHHSLPIKENLKKYIGARVTGASPDKRFVYHLLASTGICAVPLSTGFNSRLQGFRFTLLETDSVRFKKTIDTLAKAIKDYMAS</sequence>
<feature type="domain" description="Aminotransferase class I/classII large" evidence="7">
    <location>
        <begin position="46"/>
        <end position="346"/>
    </location>
</feature>
<name>A0A1F6DT80_9BACT</name>
<evidence type="ECO:0000256" key="1">
    <source>
        <dbReference type="ARBA" id="ARBA00001933"/>
    </source>
</evidence>
<evidence type="ECO:0000256" key="5">
    <source>
        <dbReference type="ARBA" id="ARBA00022898"/>
    </source>
</evidence>
<keyword evidence="5" id="KW-0663">Pyridoxal phosphate</keyword>
<proteinExistence type="inferred from homology"/>
<dbReference type="InterPro" id="IPR015422">
    <property type="entry name" value="PyrdxlP-dep_Trfase_small"/>
</dbReference>